<feature type="chain" id="PRO_5011751615" evidence="4">
    <location>
        <begin position="26"/>
        <end position="873"/>
    </location>
</feature>
<dbReference type="PRINTS" id="PR00133">
    <property type="entry name" value="GLHYDRLASE3"/>
</dbReference>
<protein>
    <submittedName>
        <fullName evidence="6">Beta-glucosidase</fullName>
    </submittedName>
</protein>
<dbReference type="RefSeq" id="WP_093559463.1">
    <property type="nucleotide sequence ID" value="NZ_FPBO01000038.1"/>
</dbReference>
<dbReference type="OrthoDB" id="8864425at2"/>
<dbReference type="GO" id="GO:0045493">
    <property type="term" value="P:xylan catabolic process"/>
    <property type="evidence" value="ECO:0007669"/>
    <property type="project" value="InterPro"/>
</dbReference>
<keyword evidence="7" id="KW-1185">Reference proteome</keyword>
<dbReference type="Pfam" id="PF07691">
    <property type="entry name" value="PA14"/>
    <property type="match status" value="1"/>
</dbReference>
<dbReference type="SUPFAM" id="SSF52279">
    <property type="entry name" value="Beta-D-glucan exohydrolase, C-terminal domain"/>
    <property type="match status" value="1"/>
</dbReference>
<dbReference type="Gene3D" id="2.60.40.10">
    <property type="entry name" value="Immunoglobulins"/>
    <property type="match status" value="1"/>
</dbReference>
<dbReference type="GO" id="GO:0046556">
    <property type="term" value="F:alpha-L-arabinofuranosidase activity"/>
    <property type="evidence" value="ECO:0007669"/>
    <property type="project" value="TreeGrafter"/>
</dbReference>
<dbReference type="STRING" id="1035707.SAMN05216552_103815"/>
<evidence type="ECO:0000256" key="1">
    <source>
        <dbReference type="ARBA" id="ARBA00005336"/>
    </source>
</evidence>
<dbReference type="GO" id="GO:0031222">
    <property type="term" value="P:arabinan catabolic process"/>
    <property type="evidence" value="ECO:0007669"/>
    <property type="project" value="TreeGrafter"/>
</dbReference>
<dbReference type="GO" id="GO:0009044">
    <property type="term" value="F:xylan 1,4-beta-xylosidase activity"/>
    <property type="evidence" value="ECO:0007669"/>
    <property type="project" value="InterPro"/>
</dbReference>
<evidence type="ECO:0000313" key="7">
    <source>
        <dbReference type="Proteomes" id="UP000199391"/>
    </source>
</evidence>
<feature type="signal peptide" evidence="4">
    <location>
        <begin position="1"/>
        <end position="25"/>
    </location>
</feature>
<dbReference type="AlphaFoldDB" id="A0A1I7LUE9"/>
<dbReference type="Gene3D" id="3.40.50.1700">
    <property type="entry name" value="Glycoside hydrolase family 3 C-terminal domain"/>
    <property type="match status" value="2"/>
</dbReference>
<evidence type="ECO:0000259" key="5">
    <source>
        <dbReference type="PROSITE" id="PS51820"/>
    </source>
</evidence>
<dbReference type="SMART" id="SM00758">
    <property type="entry name" value="PA14"/>
    <property type="match status" value="1"/>
</dbReference>
<dbReference type="PANTHER" id="PTHR42721">
    <property type="entry name" value="SUGAR HYDROLASE-RELATED"/>
    <property type="match status" value="1"/>
</dbReference>
<dbReference type="Gene3D" id="3.20.20.300">
    <property type="entry name" value="Glycoside hydrolase, family 3, N-terminal domain"/>
    <property type="match status" value="1"/>
</dbReference>
<dbReference type="Pfam" id="PF14310">
    <property type="entry name" value="Fn3-like"/>
    <property type="match status" value="1"/>
</dbReference>
<organism evidence="6 7">
    <name type="scientific">Pseudoduganella namucuonensis</name>
    <dbReference type="NCBI Taxonomy" id="1035707"/>
    <lineage>
        <taxon>Bacteria</taxon>
        <taxon>Pseudomonadati</taxon>
        <taxon>Pseudomonadota</taxon>
        <taxon>Betaproteobacteria</taxon>
        <taxon>Burkholderiales</taxon>
        <taxon>Oxalobacteraceae</taxon>
        <taxon>Telluria group</taxon>
        <taxon>Pseudoduganella</taxon>
    </lineage>
</organism>
<dbReference type="InterPro" id="IPR017853">
    <property type="entry name" value="GH"/>
</dbReference>
<dbReference type="SUPFAM" id="SSF56988">
    <property type="entry name" value="Anthrax protective antigen"/>
    <property type="match status" value="1"/>
</dbReference>
<dbReference type="SUPFAM" id="SSF51445">
    <property type="entry name" value="(Trans)glycosidases"/>
    <property type="match status" value="1"/>
</dbReference>
<evidence type="ECO:0000256" key="2">
    <source>
        <dbReference type="ARBA" id="ARBA00022729"/>
    </source>
</evidence>
<dbReference type="InterPro" id="IPR002772">
    <property type="entry name" value="Glyco_hydro_3_C"/>
</dbReference>
<gene>
    <name evidence="6" type="ORF">SAMN05216552_103815</name>
</gene>
<name>A0A1I7LUE9_9BURK</name>
<dbReference type="EMBL" id="FPBO01000038">
    <property type="protein sequence ID" value="SFV13279.1"/>
    <property type="molecule type" value="Genomic_DNA"/>
</dbReference>
<evidence type="ECO:0000313" key="6">
    <source>
        <dbReference type="EMBL" id="SFV13279.1"/>
    </source>
</evidence>
<dbReference type="InterPro" id="IPR037524">
    <property type="entry name" value="PA14/GLEYA"/>
</dbReference>
<evidence type="ECO:0000256" key="4">
    <source>
        <dbReference type="SAM" id="SignalP"/>
    </source>
</evidence>
<dbReference type="PANTHER" id="PTHR42721:SF3">
    <property type="entry name" value="BETA-D-XYLOSIDASE 5-RELATED"/>
    <property type="match status" value="1"/>
</dbReference>
<dbReference type="SMART" id="SM01217">
    <property type="entry name" value="Fn3_like"/>
    <property type="match status" value="1"/>
</dbReference>
<reference evidence="7" key="1">
    <citation type="submission" date="2016-10" db="EMBL/GenBank/DDBJ databases">
        <authorList>
            <person name="Varghese N."/>
            <person name="Submissions S."/>
        </authorList>
    </citation>
    <scope>NUCLEOTIDE SEQUENCE [LARGE SCALE GENOMIC DNA]</scope>
    <source>
        <strain evidence="7">CGMCC 1.11014</strain>
    </source>
</reference>
<accession>A0A1I7LUE9</accession>
<feature type="domain" description="PA14" evidence="5">
    <location>
        <begin position="461"/>
        <end position="594"/>
    </location>
</feature>
<sequence>MKHPHHSRTVLAAAVAMTLCCSALAQTAPGERARALVARMTLEEKAGQLQHDSPAVARLGIPRYNWWNEGLHGVARAGNATVFPQTIGLAATWNSPLVARVADTVGTEFRAKFLETVEPDGGSSIYRGLTVWSPNVNIFRDPRWGRGQETYGEDPHLSSRMGVAYVQGLQGRDTGAPKVSATVKHLAVHSGPEADRHKDDIHPSRRDLTETYLPAFHATVTEGKALSVMCAYNAVDGVPACANTALLQDYLRGSWKFQGHIVSDCGAVADIHTEGAHRYTRTPEQAVAAALKAGTDVFCEFGGSPTADPATTVRAVQQGLVAEADVDRAVLRLLEARIRLGLLESPAQRPFKEISAKDYDTPAHRSLNLEAARQSLVLLKNDGLLPLAKAPRRIAVIGPNADSVDALVGNYNGTPSRPITVLEGIRARFPRAELTHIEGTGWVAPPLQDVPAADLCLDAACAQPGLKRERFDNLGLEGAPAAVENVAKAEFKWGWPDATERKSSMRWSGYLRATESGAHNFRLKSDHGYRIRVDGQLVTDLWDIAWPTSKTEVGLVAGKVYRIEVEAVQQGWGGDQRLQWTRPSFDDSAALEAAGKADLIVYVSGLNWQLEGEEMTVRAPGFAGGDRTSIDLPVPQEALLERLGALGRPMVLVNMSGSAMALNWADKKVPAIIQAWYPGGEGGQAVAELIAGDFSPAGRLPVTFYKSEADLPPFKDYGMKGRTYKYFKGEPLYPFGHGLSYTRFSYAPAAAIPREIRAGSGVNLAVDVKNEGQRAGDEVVQVYVTRKGDAAPNSTLAGFTRVSLKPGETRRVTFALDAKALSTVDQAGNRSVEPGPAYLWVGGGQPAAAAGMRPAAGARLQTTVKGRRALPAF</sequence>
<dbReference type="InterPro" id="IPR044993">
    <property type="entry name" value="BXL"/>
</dbReference>
<dbReference type="InterPro" id="IPR011658">
    <property type="entry name" value="PA14_dom"/>
</dbReference>
<dbReference type="Pfam" id="PF00933">
    <property type="entry name" value="Glyco_hydro_3"/>
    <property type="match status" value="1"/>
</dbReference>
<dbReference type="PROSITE" id="PS51820">
    <property type="entry name" value="PA14"/>
    <property type="match status" value="1"/>
</dbReference>
<dbReference type="InterPro" id="IPR036962">
    <property type="entry name" value="Glyco_hydro_3_N_sf"/>
</dbReference>
<comment type="similarity">
    <text evidence="1">Belongs to the glycosyl hydrolase 3 family.</text>
</comment>
<dbReference type="Pfam" id="PF01915">
    <property type="entry name" value="Glyco_hydro_3_C"/>
    <property type="match status" value="1"/>
</dbReference>
<dbReference type="InterPro" id="IPR026891">
    <property type="entry name" value="Fn3-like"/>
</dbReference>
<keyword evidence="2 4" id="KW-0732">Signal</keyword>
<dbReference type="Proteomes" id="UP000199391">
    <property type="component" value="Unassembled WGS sequence"/>
</dbReference>
<evidence type="ECO:0000256" key="3">
    <source>
        <dbReference type="ARBA" id="ARBA00022801"/>
    </source>
</evidence>
<proteinExistence type="inferred from homology"/>
<dbReference type="InterPro" id="IPR036881">
    <property type="entry name" value="Glyco_hydro_3_C_sf"/>
</dbReference>
<keyword evidence="3" id="KW-0378">Hydrolase</keyword>
<dbReference type="InterPro" id="IPR001764">
    <property type="entry name" value="Glyco_hydro_3_N"/>
</dbReference>
<dbReference type="InterPro" id="IPR013783">
    <property type="entry name" value="Ig-like_fold"/>
</dbReference>